<proteinExistence type="predicted"/>
<protein>
    <submittedName>
        <fullName evidence="2">Uncharacterized protein</fullName>
    </submittedName>
</protein>
<evidence type="ECO:0000256" key="1">
    <source>
        <dbReference type="SAM" id="Phobius"/>
    </source>
</evidence>
<name>A0A6A6BR20_9PEZI</name>
<reference evidence="2" key="1">
    <citation type="journal article" date="2020" name="Stud. Mycol.">
        <title>101 Dothideomycetes genomes: a test case for predicting lifestyles and emergence of pathogens.</title>
        <authorList>
            <person name="Haridas S."/>
            <person name="Albert R."/>
            <person name="Binder M."/>
            <person name="Bloem J."/>
            <person name="Labutti K."/>
            <person name="Salamov A."/>
            <person name="Andreopoulos B."/>
            <person name="Baker S."/>
            <person name="Barry K."/>
            <person name="Bills G."/>
            <person name="Bluhm B."/>
            <person name="Cannon C."/>
            <person name="Castanera R."/>
            <person name="Culley D."/>
            <person name="Daum C."/>
            <person name="Ezra D."/>
            <person name="Gonzalez J."/>
            <person name="Henrissat B."/>
            <person name="Kuo A."/>
            <person name="Liang C."/>
            <person name="Lipzen A."/>
            <person name="Lutzoni F."/>
            <person name="Magnuson J."/>
            <person name="Mondo S."/>
            <person name="Nolan M."/>
            <person name="Ohm R."/>
            <person name="Pangilinan J."/>
            <person name="Park H.-J."/>
            <person name="Ramirez L."/>
            <person name="Alfaro M."/>
            <person name="Sun H."/>
            <person name="Tritt A."/>
            <person name="Yoshinaga Y."/>
            <person name="Zwiers L.-H."/>
            <person name="Turgeon B."/>
            <person name="Goodwin S."/>
            <person name="Spatafora J."/>
            <person name="Crous P."/>
            <person name="Grigoriev I."/>
        </authorList>
    </citation>
    <scope>NUCLEOTIDE SEQUENCE</scope>
    <source>
        <strain evidence="2">CBS 121167</strain>
    </source>
</reference>
<keyword evidence="1" id="KW-1133">Transmembrane helix</keyword>
<gene>
    <name evidence="2" type="ORF">K452DRAFT_67471</name>
</gene>
<sequence>MHSRPFPATPAFLIWIFNALQCVLVPLVLLTWIFSAFHHGKGILRRRCFYGPCPMSLHRKIR</sequence>
<keyword evidence="1" id="KW-0472">Membrane</keyword>
<evidence type="ECO:0000313" key="2">
    <source>
        <dbReference type="EMBL" id="KAF2146562.1"/>
    </source>
</evidence>
<dbReference type="RefSeq" id="XP_033402271.1">
    <property type="nucleotide sequence ID" value="XM_033547017.1"/>
</dbReference>
<dbReference type="GeneID" id="54304524"/>
<dbReference type="Proteomes" id="UP000799438">
    <property type="component" value="Unassembled WGS sequence"/>
</dbReference>
<feature type="transmembrane region" description="Helical" evidence="1">
    <location>
        <begin position="12"/>
        <end position="37"/>
    </location>
</feature>
<dbReference type="AlphaFoldDB" id="A0A6A6BR20"/>
<evidence type="ECO:0000313" key="3">
    <source>
        <dbReference type="Proteomes" id="UP000799438"/>
    </source>
</evidence>
<dbReference type="EMBL" id="ML995475">
    <property type="protein sequence ID" value="KAF2146562.1"/>
    <property type="molecule type" value="Genomic_DNA"/>
</dbReference>
<organism evidence="2 3">
    <name type="scientific">Aplosporella prunicola CBS 121167</name>
    <dbReference type="NCBI Taxonomy" id="1176127"/>
    <lineage>
        <taxon>Eukaryota</taxon>
        <taxon>Fungi</taxon>
        <taxon>Dikarya</taxon>
        <taxon>Ascomycota</taxon>
        <taxon>Pezizomycotina</taxon>
        <taxon>Dothideomycetes</taxon>
        <taxon>Dothideomycetes incertae sedis</taxon>
        <taxon>Botryosphaeriales</taxon>
        <taxon>Aplosporellaceae</taxon>
        <taxon>Aplosporella</taxon>
    </lineage>
</organism>
<accession>A0A6A6BR20</accession>
<keyword evidence="1" id="KW-0812">Transmembrane</keyword>
<keyword evidence="3" id="KW-1185">Reference proteome</keyword>